<dbReference type="InterPro" id="IPR036249">
    <property type="entry name" value="Thioredoxin-like_sf"/>
</dbReference>
<proteinExistence type="predicted"/>
<dbReference type="Pfam" id="PF00085">
    <property type="entry name" value="Thioredoxin"/>
    <property type="match status" value="1"/>
</dbReference>
<dbReference type="CDD" id="cd02947">
    <property type="entry name" value="TRX_family"/>
    <property type="match status" value="1"/>
</dbReference>
<dbReference type="RefSeq" id="WP_062834222.1">
    <property type="nucleotide sequence ID" value="NZ_BCNV01000001.1"/>
</dbReference>
<organism evidence="2 3">
    <name type="scientific">Paenibacillus amylolyticus</name>
    <dbReference type="NCBI Taxonomy" id="1451"/>
    <lineage>
        <taxon>Bacteria</taxon>
        <taxon>Bacillati</taxon>
        <taxon>Bacillota</taxon>
        <taxon>Bacilli</taxon>
        <taxon>Bacillales</taxon>
        <taxon>Paenibacillaceae</taxon>
        <taxon>Paenibacillus</taxon>
    </lineage>
</organism>
<dbReference type="AlphaFoldDB" id="A0A117I133"/>
<dbReference type="Gene3D" id="3.40.30.10">
    <property type="entry name" value="Glutaredoxin"/>
    <property type="match status" value="1"/>
</dbReference>
<evidence type="ECO:0000313" key="3">
    <source>
        <dbReference type="Proteomes" id="UP000069697"/>
    </source>
</evidence>
<comment type="caution">
    <text evidence="2">The sequence shown here is derived from an EMBL/GenBank/DDBJ whole genome shotgun (WGS) entry which is preliminary data.</text>
</comment>
<reference evidence="2 3" key="1">
    <citation type="journal article" date="2016" name="Genome Announc.">
        <title>Draft Genome Sequence of Paenibacillus amylolyticus Heshi-A3, Isolated from Fermented Rice Bran in a Japanese Fermented Seafood Dish.</title>
        <authorList>
            <person name="Akuzawa S."/>
            <person name="Nagaoka J."/>
            <person name="Kanekatsu M."/>
            <person name="Kubota E."/>
            <person name="Ohtake R."/>
            <person name="Suzuki T."/>
            <person name="Kanesaki Y."/>
        </authorList>
    </citation>
    <scope>NUCLEOTIDE SEQUENCE [LARGE SCALE GENOMIC DNA]</scope>
    <source>
        <strain evidence="2 3">Heshi-A3</strain>
    </source>
</reference>
<dbReference type="EMBL" id="BCNV01000001">
    <property type="protein sequence ID" value="GAS81527.1"/>
    <property type="molecule type" value="Genomic_DNA"/>
</dbReference>
<gene>
    <name evidence="2" type="ORF">PAHA3_1601</name>
</gene>
<reference evidence="3" key="2">
    <citation type="submission" date="2016-01" db="EMBL/GenBank/DDBJ databases">
        <title>Draft Genome Sequence of Paenibacillus amylolyticus Heshi-A3 that Was Isolated from Fermented Rice Bran with Aging Salted Mackerel, Which Was Named Heshiko as Traditional Fermented Seafood in Japan.</title>
        <authorList>
            <person name="Akuzawa S."/>
            <person name="Nakagawa J."/>
            <person name="Kanekatsu T."/>
            <person name="Kubota E."/>
            <person name="Ohtake R."/>
            <person name="Suzuki T."/>
            <person name="Kanesaki Y."/>
        </authorList>
    </citation>
    <scope>NUCLEOTIDE SEQUENCE [LARGE SCALE GENOMIC DNA]</scope>
    <source>
        <strain evidence="3">Heshi-A3</strain>
    </source>
</reference>
<dbReference type="InterPro" id="IPR013766">
    <property type="entry name" value="Thioredoxin_domain"/>
</dbReference>
<evidence type="ECO:0000313" key="2">
    <source>
        <dbReference type="EMBL" id="GAS81527.1"/>
    </source>
</evidence>
<dbReference type="Proteomes" id="UP000069697">
    <property type="component" value="Unassembled WGS sequence"/>
</dbReference>
<sequence length="114" mass="13459">MKDIHELTSIEMVEEVIQQHELVFLYVSRPECSVCHALLPKIRALLEPYPSIYLGHINANEVEEVASKFLIFTVPTMIMLVEQKKYIRADRFVRLERLEEQLQQIHSMYKQDGE</sequence>
<feature type="domain" description="Thioredoxin" evidence="1">
    <location>
        <begin position="7"/>
        <end position="101"/>
    </location>
</feature>
<protein>
    <recommendedName>
        <fullName evidence="1">Thioredoxin domain-containing protein</fullName>
    </recommendedName>
</protein>
<accession>A0A117I133</accession>
<evidence type="ECO:0000259" key="1">
    <source>
        <dbReference type="Pfam" id="PF00085"/>
    </source>
</evidence>
<dbReference type="SUPFAM" id="SSF52833">
    <property type="entry name" value="Thioredoxin-like"/>
    <property type="match status" value="1"/>
</dbReference>
<name>A0A117I133_PAEAM</name>